<protein>
    <submittedName>
        <fullName evidence="1">Uncharacterized protein</fullName>
    </submittedName>
</protein>
<evidence type="ECO:0000313" key="1">
    <source>
        <dbReference type="EMBL" id="KAJ9656833.1"/>
    </source>
</evidence>
<accession>A0ACC3A858</accession>
<organism evidence="1 2">
    <name type="scientific">Neophaeococcomyces mojaviensis</name>
    <dbReference type="NCBI Taxonomy" id="3383035"/>
    <lineage>
        <taxon>Eukaryota</taxon>
        <taxon>Fungi</taxon>
        <taxon>Dikarya</taxon>
        <taxon>Ascomycota</taxon>
        <taxon>Pezizomycotina</taxon>
        <taxon>Eurotiomycetes</taxon>
        <taxon>Chaetothyriomycetidae</taxon>
        <taxon>Chaetothyriales</taxon>
        <taxon>Chaetothyriales incertae sedis</taxon>
        <taxon>Neophaeococcomyces</taxon>
    </lineage>
</organism>
<proteinExistence type="predicted"/>
<name>A0ACC3A858_9EURO</name>
<comment type="caution">
    <text evidence="1">The sequence shown here is derived from an EMBL/GenBank/DDBJ whole genome shotgun (WGS) entry which is preliminary data.</text>
</comment>
<gene>
    <name evidence="1" type="ORF">H2198_004721</name>
</gene>
<dbReference type="EMBL" id="JAPDRQ010000072">
    <property type="protein sequence ID" value="KAJ9656833.1"/>
    <property type="molecule type" value="Genomic_DNA"/>
</dbReference>
<reference evidence="1" key="1">
    <citation type="submission" date="2022-10" db="EMBL/GenBank/DDBJ databases">
        <title>Culturing micro-colonial fungi from biological soil crusts in the Mojave desert and describing Neophaeococcomyces mojavensis, and introducing the new genera and species Taxawa tesnikishii.</title>
        <authorList>
            <person name="Kurbessoian T."/>
            <person name="Stajich J.E."/>
        </authorList>
    </citation>
    <scope>NUCLEOTIDE SEQUENCE</scope>
    <source>
        <strain evidence="1">JES_112</strain>
    </source>
</reference>
<evidence type="ECO:0000313" key="2">
    <source>
        <dbReference type="Proteomes" id="UP001172386"/>
    </source>
</evidence>
<keyword evidence="2" id="KW-1185">Reference proteome</keyword>
<dbReference type="Proteomes" id="UP001172386">
    <property type="component" value="Unassembled WGS sequence"/>
</dbReference>
<sequence>MVQCYYKNDQQPNLIRSINSGVCMGSGSAAGIYSCCFPWDECLPNGFCKTNETVYYTALCTDQTLQDSVCQHACNGLYRTGLKYDGSSELWMCCDNDGYECSSSTNGTFSAPAPQALTARTMTIVDFIPSSTTAVASSTTNQSTSSAVTPNTSTSSVQSPSSAGATTAPSSSTSSPPPQSTQAEIQQSSSLSVGAKAGIGIGAAVLLIALVTGFVFWFLKRRRTNKSAGRPADPTATNWHVAGEMPANAPVLEKYAPFQRVHEADSTPAPTHSNMPTVGRQS</sequence>